<gene>
    <name evidence="1" type="ORF">CXB77_11335</name>
</gene>
<evidence type="ECO:0000313" key="1">
    <source>
        <dbReference type="EMBL" id="PQJ96326.1"/>
    </source>
</evidence>
<dbReference type="SUPFAM" id="SSF53795">
    <property type="entry name" value="PEP carboxykinase-like"/>
    <property type="match status" value="1"/>
</dbReference>
<accession>A0A2S7XRQ0</accession>
<dbReference type="InterPro" id="IPR027600">
    <property type="entry name" value="HprK-rel_A"/>
</dbReference>
<keyword evidence="1" id="KW-0808">Transferase</keyword>
<evidence type="ECO:0000313" key="2">
    <source>
        <dbReference type="Proteomes" id="UP000239936"/>
    </source>
</evidence>
<organism evidence="1 2">
    <name type="scientific">Chromatium okenii</name>
    <dbReference type="NCBI Taxonomy" id="61644"/>
    <lineage>
        <taxon>Bacteria</taxon>
        <taxon>Pseudomonadati</taxon>
        <taxon>Pseudomonadota</taxon>
        <taxon>Gammaproteobacteria</taxon>
        <taxon>Chromatiales</taxon>
        <taxon>Chromatiaceae</taxon>
        <taxon>Chromatium</taxon>
    </lineage>
</organism>
<name>A0A2S7XRQ0_9GAMM</name>
<dbReference type="Gene3D" id="3.40.50.300">
    <property type="entry name" value="P-loop containing nucleotide triphosphate hydrolases"/>
    <property type="match status" value="1"/>
</dbReference>
<dbReference type="EMBL" id="PPGH01000035">
    <property type="protein sequence ID" value="PQJ96326.1"/>
    <property type="molecule type" value="Genomic_DNA"/>
</dbReference>
<keyword evidence="1" id="KW-0418">Kinase</keyword>
<reference evidence="1 2" key="1">
    <citation type="submission" date="2018-01" db="EMBL/GenBank/DDBJ databases">
        <title>The complete genome sequence of Chromatium okenii LaCa, a purple sulfur bacterium with a turbulent life.</title>
        <authorList>
            <person name="Luedin S.M."/>
            <person name="Liechti N."/>
            <person name="Storelli N."/>
            <person name="Danza F."/>
            <person name="Wittwer M."/>
            <person name="Pothier J.F."/>
            <person name="Tonolla M.A."/>
        </authorList>
    </citation>
    <scope>NUCLEOTIDE SEQUENCE [LARGE SCALE GENOMIC DNA]</scope>
    <source>
        <strain evidence="1 2">LaCa</strain>
    </source>
</reference>
<dbReference type="OrthoDB" id="4544211at2"/>
<dbReference type="Proteomes" id="UP000239936">
    <property type="component" value="Unassembled WGS sequence"/>
</dbReference>
<comment type="caution">
    <text evidence="1">The sequence shown here is derived from an EMBL/GenBank/DDBJ whole genome shotgun (WGS) entry which is preliminary data.</text>
</comment>
<dbReference type="InterPro" id="IPR027417">
    <property type="entry name" value="P-loop_NTPase"/>
</dbReference>
<dbReference type="NCBIfam" id="TIGR04352">
    <property type="entry name" value="HprK_rel_A"/>
    <property type="match status" value="1"/>
</dbReference>
<proteinExistence type="predicted"/>
<sequence length="302" mass="33814">MNVSELTLVELRQRLTTAGLCFGCGPFRIRLRTPIAELLHDLYAHYPVYSELGIDDYRVKLDWASWSRRWVRPIVRFTADGPAPFTDVPVSRALPTLEWGTNWCIATRAHHFLMLHAAVVERNGCGLILPALPGHGKSTLCAALTHSNWRLFSDEFGLVRPEDAMLIPLPRLISLKNQSIDVIRAFAPNAHFGPLFYGTHKGTVAHVRPPLNSVVRMNEPVKPSLIIFPRWQSGALLNLESIPKDRAFMLLATNAFNYEVLGELAFNAVAKIVQNCDSYSLVYSDLTQAVQAIDELAHNAHD</sequence>
<dbReference type="GO" id="GO:0016301">
    <property type="term" value="F:kinase activity"/>
    <property type="evidence" value="ECO:0007669"/>
    <property type="project" value="UniProtKB-KW"/>
</dbReference>
<dbReference type="AlphaFoldDB" id="A0A2S7XRQ0"/>
<protein>
    <submittedName>
        <fullName evidence="1">HprK-related kinase A</fullName>
    </submittedName>
</protein>
<keyword evidence="2" id="KW-1185">Reference proteome</keyword>